<name>A0A5J5EJK9_9PEZI</name>
<keyword evidence="1" id="KW-0853">WD repeat</keyword>
<organism evidence="3 4">
    <name type="scientific">Sphaerosporella brunnea</name>
    <dbReference type="NCBI Taxonomy" id="1250544"/>
    <lineage>
        <taxon>Eukaryota</taxon>
        <taxon>Fungi</taxon>
        <taxon>Dikarya</taxon>
        <taxon>Ascomycota</taxon>
        <taxon>Pezizomycotina</taxon>
        <taxon>Pezizomycetes</taxon>
        <taxon>Pezizales</taxon>
        <taxon>Pyronemataceae</taxon>
        <taxon>Sphaerosporella</taxon>
    </lineage>
</organism>
<evidence type="ECO:0000256" key="1">
    <source>
        <dbReference type="PROSITE-ProRule" id="PRU00221"/>
    </source>
</evidence>
<dbReference type="SUPFAM" id="SSF50978">
    <property type="entry name" value="WD40 repeat-like"/>
    <property type="match status" value="1"/>
</dbReference>
<feature type="compositionally biased region" description="Low complexity" evidence="2">
    <location>
        <begin position="56"/>
        <end position="88"/>
    </location>
</feature>
<dbReference type="PROSITE" id="PS50082">
    <property type="entry name" value="WD_REPEATS_2"/>
    <property type="match status" value="1"/>
</dbReference>
<dbReference type="AlphaFoldDB" id="A0A5J5EJK9"/>
<dbReference type="SMART" id="SM00320">
    <property type="entry name" value="WD40"/>
    <property type="match status" value="2"/>
</dbReference>
<proteinExistence type="predicted"/>
<feature type="compositionally biased region" description="Acidic residues" evidence="2">
    <location>
        <begin position="118"/>
        <end position="137"/>
    </location>
</feature>
<feature type="compositionally biased region" description="Acidic residues" evidence="2">
    <location>
        <begin position="248"/>
        <end position="263"/>
    </location>
</feature>
<comment type="caution">
    <text evidence="3">The sequence shown here is derived from an EMBL/GenBank/DDBJ whole genome shotgun (WGS) entry which is preliminary data.</text>
</comment>
<gene>
    <name evidence="3" type="ORF">FN846DRAFT_968923</name>
</gene>
<dbReference type="PANTHER" id="PTHR43991:SF12">
    <property type="entry name" value="WD REPEAT PROTEIN (AFU_ORTHOLOGUE AFUA_8G05640)"/>
    <property type="match status" value="1"/>
</dbReference>
<dbReference type="PROSITE" id="PS50294">
    <property type="entry name" value="WD_REPEATS_REGION"/>
    <property type="match status" value="1"/>
</dbReference>
<feature type="region of interest" description="Disordered" evidence="2">
    <location>
        <begin position="114"/>
        <end position="268"/>
    </location>
</feature>
<dbReference type="OrthoDB" id="20669at2759"/>
<accession>A0A5J5EJK9</accession>
<feature type="compositionally biased region" description="Polar residues" evidence="2">
    <location>
        <begin position="41"/>
        <end position="55"/>
    </location>
</feature>
<dbReference type="PANTHER" id="PTHR43991">
    <property type="entry name" value="WD REPEAT PROTEIN (AFU_ORTHOLOGUE AFUA_8G05640)-RELATED"/>
    <property type="match status" value="1"/>
</dbReference>
<evidence type="ECO:0000313" key="3">
    <source>
        <dbReference type="EMBL" id="KAA8895600.1"/>
    </source>
</evidence>
<keyword evidence="4" id="KW-1185">Reference proteome</keyword>
<dbReference type="InParanoid" id="A0A5J5EJK9"/>
<feature type="region of interest" description="Disordered" evidence="2">
    <location>
        <begin position="1"/>
        <end position="101"/>
    </location>
</feature>
<dbReference type="EMBL" id="VXIS01000255">
    <property type="protein sequence ID" value="KAA8895600.1"/>
    <property type="molecule type" value="Genomic_DNA"/>
</dbReference>
<dbReference type="InterPro" id="IPR001680">
    <property type="entry name" value="WD40_rpt"/>
</dbReference>
<feature type="compositionally biased region" description="Polar residues" evidence="2">
    <location>
        <begin position="182"/>
        <end position="191"/>
    </location>
</feature>
<dbReference type="Proteomes" id="UP000326924">
    <property type="component" value="Unassembled WGS sequence"/>
</dbReference>
<reference evidence="3 4" key="1">
    <citation type="submission" date="2019-09" db="EMBL/GenBank/DDBJ databases">
        <title>Draft genome of the ectomycorrhizal ascomycete Sphaerosporella brunnea.</title>
        <authorList>
            <consortium name="DOE Joint Genome Institute"/>
            <person name="Benucci G.M."/>
            <person name="Marozzi G."/>
            <person name="Antonielli L."/>
            <person name="Sanchez S."/>
            <person name="Marco P."/>
            <person name="Wang X."/>
            <person name="Falini L.B."/>
            <person name="Barry K."/>
            <person name="Haridas S."/>
            <person name="Lipzen A."/>
            <person name="Labutti K."/>
            <person name="Grigoriev I.V."/>
            <person name="Murat C."/>
            <person name="Martin F."/>
            <person name="Albertini E."/>
            <person name="Donnini D."/>
            <person name="Bonito G."/>
        </authorList>
    </citation>
    <scope>NUCLEOTIDE SEQUENCE [LARGE SCALE GENOMIC DNA]</scope>
    <source>
        <strain evidence="3 4">Sb_GMNB300</strain>
    </source>
</reference>
<feature type="compositionally biased region" description="Low complexity" evidence="2">
    <location>
        <begin position="15"/>
        <end position="30"/>
    </location>
</feature>
<dbReference type="InterPro" id="IPR015943">
    <property type="entry name" value="WD40/YVTN_repeat-like_dom_sf"/>
</dbReference>
<evidence type="ECO:0000313" key="4">
    <source>
        <dbReference type="Proteomes" id="UP000326924"/>
    </source>
</evidence>
<dbReference type="Gene3D" id="2.130.10.10">
    <property type="entry name" value="YVTN repeat-like/Quinoprotein amine dehydrogenase"/>
    <property type="match status" value="1"/>
</dbReference>
<dbReference type="Pfam" id="PF00400">
    <property type="entry name" value="WD40"/>
    <property type="match status" value="1"/>
</dbReference>
<sequence length="849" mass="94283">MELASVRRSEDQEQTSTTGGVVTSSRTSTSAEGSAYRTPITRDSTPINRTLWNTTDDASAASRWDSSLRSPPPSFGSSSSQFSSSVDSGYGGAAITPRDTQVVTAERKDCFGRRMYETDTEDDDSDGGIEFDMDMDPEFTYAPPSPAMVMDELASSSREARSPSVTGTLLGIPPLPPAITQDGRTASSMQADSPDGPHHYPPTEAPAYGQEETPEISTPDPEGEQVQIGNVDSEHSPASRSPSPSPPDFEEEEDEEEEDESQENDIPFGFGFIADTINVSGGFLGAPSTGQTNSFLENYPHLAAFPEIFMSSPTSFPDLLYHIYNQTTGPFGSVNGSGALPTAFIYEPEPSEDELEDAVATANDVVFDNDLVSQDMERYNSDFATFCGQLWHQQVAPMLHERYRNSANPPPRISREGMRIAEWSKTRPFEITWEDVEERGMDMQGIEWGKLELSKRHARRWRQSRYVNYRNIPEFTKEGLPPIKPNREFYRFVRHNALQCRLMHFQLRNILAIADRNNIFFSAADQVNSYHPVTQTRQDPFLDLSEDALTDFFPIRISTLGVCGGQNGVLMAGGFNGTFGLKYLNAEADAQSVTGMITDHENGITNHIHLKESRRSGKPQAIVCSNDNHIRIMDVACTKFTDHHPFDWAVNCSATSPDCRLRVVVGDSKDVLIVDADRGRTEFLLKGHQDFGFAAAWSDDGHTIATGNQDQTVRIYDARNLKSVLKVFPMKMAGCRTLRFSPIGNGGKRVLAMAEPADLVHFVDATTWRDAQTVTFWGEVGGVEFSPDGEMCYIANCDRYVGGITTLQRRCGVSWYEPDLKSRAQLEEIEETDIKRWKRRGGDLDGVFV</sequence>
<feature type="compositionally biased region" description="Basic and acidic residues" evidence="2">
    <location>
        <begin position="1"/>
        <end position="11"/>
    </location>
</feature>
<protein>
    <submittedName>
        <fullName evidence="3">Uncharacterized protein</fullName>
    </submittedName>
</protein>
<evidence type="ECO:0000256" key="2">
    <source>
        <dbReference type="SAM" id="MobiDB-lite"/>
    </source>
</evidence>
<dbReference type="InterPro" id="IPR036322">
    <property type="entry name" value="WD40_repeat_dom_sf"/>
</dbReference>
<feature type="repeat" description="WD" evidence="1">
    <location>
        <begin position="685"/>
        <end position="726"/>
    </location>
</feature>